<organism evidence="1 2">
    <name type="scientific">Spiromyces aspiralis</name>
    <dbReference type="NCBI Taxonomy" id="68401"/>
    <lineage>
        <taxon>Eukaryota</taxon>
        <taxon>Fungi</taxon>
        <taxon>Fungi incertae sedis</taxon>
        <taxon>Zoopagomycota</taxon>
        <taxon>Kickxellomycotina</taxon>
        <taxon>Kickxellomycetes</taxon>
        <taxon>Kickxellales</taxon>
        <taxon>Kickxellaceae</taxon>
        <taxon>Spiromyces</taxon>
    </lineage>
</organism>
<proteinExistence type="predicted"/>
<feature type="non-terminal residue" evidence="1">
    <location>
        <position position="643"/>
    </location>
</feature>
<gene>
    <name evidence="1" type="primary">CDC39_1</name>
    <name evidence="1" type="ORF">EV182_004634</name>
</gene>
<dbReference type="Proteomes" id="UP001145114">
    <property type="component" value="Unassembled WGS sequence"/>
</dbReference>
<evidence type="ECO:0000313" key="1">
    <source>
        <dbReference type="EMBL" id="KAJ1673748.1"/>
    </source>
</evidence>
<sequence>MVIDALKSPPDSKVFTFGVIAVEEFCNRVEEWPSFCIALYKIPHLHNTSYKSFELIRNIVSLSAKSIQGGSDSAGSAASVQSAPQDLARPSGGADTTHKRPFTSLDPSPPPSAPGVEFSDPSEDVQDKIQFAVNNLAQSNLEEKLAEVKESLKESYYVWFSQTVLVKRASQEPNYHALYLKFLDLLNSSLLTRCILHDTYLNIQRLLNAKTTISSSQDRLQLKNLGSWLGGLTLARDVPILRVNVSFKALLMEGHESGLLVVAIPFVCKVLEQCAKSTVFQPPNPWLMGIIKVLAELYRVADLKLNLKFEIEVLCKALKVDFASISPSNLLLSNAQEAANALAQDLARADMLGKTPEAPQPMAAVGATAAASGAIRMATPGTYMHIITLTSDDITVDIFSVLAQHTQFAETSEIFQTHPALKNKYFLVVGKAIRSIIPAHISRSVTVAVCCTRDTIVKDFCGDSDEEQMHRCAQIMARSMAGAMAVVLARDALKNALLREIFELLVANGMKEPIAEQASCALVASNLDLACAIAEKEAVERASVKIDEVLAPSYHSRKRTREHTGQPFYDMATYGRLMYPADFPDILKIKLSSLPPGVLRVYEDYAQIPHFLSQIVANPTGLAALGDGLRKGMYTPADRWSLQ</sequence>
<reference evidence="1" key="1">
    <citation type="submission" date="2022-06" db="EMBL/GenBank/DDBJ databases">
        <title>Phylogenomic reconstructions and comparative analyses of Kickxellomycotina fungi.</title>
        <authorList>
            <person name="Reynolds N.K."/>
            <person name="Stajich J.E."/>
            <person name="Barry K."/>
            <person name="Grigoriev I.V."/>
            <person name="Crous P."/>
            <person name="Smith M.E."/>
        </authorList>
    </citation>
    <scope>NUCLEOTIDE SEQUENCE</scope>
    <source>
        <strain evidence="1">RSA 2271</strain>
    </source>
</reference>
<accession>A0ACC1HF63</accession>
<name>A0ACC1HF63_9FUNG</name>
<keyword evidence="2" id="KW-1185">Reference proteome</keyword>
<evidence type="ECO:0000313" key="2">
    <source>
        <dbReference type="Proteomes" id="UP001145114"/>
    </source>
</evidence>
<dbReference type="EMBL" id="JAMZIH010006611">
    <property type="protein sequence ID" value="KAJ1673748.1"/>
    <property type="molecule type" value="Genomic_DNA"/>
</dbReference>
<protein>
    <submittedName>
        <fullName evidence="1">CCR4-NOT core subunit cdc39</fullName>
    </submittedName>
</protein>
<comment type="caution">
    <text evidence="1">The sequence shown here is derived from an EMBL/GenBank/DDBJ whole genome shotgun (WGS) entry which is preliminary data.</text>
</comment>